<reference evidence="6" key="1">
    <citation type="submission" date="2012-12" db="EMBL/GenBank/DDBJ databases">
        <authorList>
            <person name="Hellsten U."/>
            <person name="Grimwood J."/>
            <person name="Chapman J.A."/>
            <person name="Shapiro H."/>
            <person name="Aerts A."/>
            <person name="Otillar R.P."/>
            <person name="Terry A.Y."/>
            <person name="Boore J.L."/>
            <person name="Simakov O."/>
            <person name="Marletaz F."/>
            <person name="Cho S.-J."/>
            <person name="Edsinger-Gonzales E."/>
            <person name="Havlak P."/>
            <person name="Kuo D.-H."/>
            <person name="Larsson T."/>
            <person name="Lv J."/>
            <person name="Arendt D."/>
            <person name="Savage R."/>
            <person name="Osoegawa K."/>
            <person name="de Jong P."/>
            <person name="Lindberg D.R."/>
            <person name="Seaver E.C."/>
            <person name="Weisblat D.A."/>
            <person name="Putnam N.H."/>
            <person name="Grigoriev I.V."/>
            <person name="Rokhsar D.S."/>
        </authorList>
    </citation>
    <scope>NUCLEOTIDE SEQUENCE</scope>
    <source>
        <strain evidence="6">I ESC-2004</strain>
    </source>
</reference>
<dbReference type="EMBL" id="AMQN01014740">
    <property type="status" value="NOT_ANNOTATED_CDS"/>
    <property type="molecule type" value="Genomic_DNA"/>
</dbReference>
<gene>
    <name evidence="4" type="ORF">CAPTEDRAFT_224353</name>
</gene>
<protein>
    <recommendedName>
        <fullName evidence="3">SHSP domain-containing protein</fullName>
    </recommendedName>
</protein>
<dbReference type="InterPro" id="IPR008978">
    <property type="entry name" value="HSP20-like_chaperone"/>
</dbReference>
<keyword evidence="6" id="KW-1185">Reference proteome</keyword>
<evidence type="ECO:0000313" key="4">
    <source>
        <dbReference type="EMBL" id="ELT89727.1"/>
    </source>
</evidence>
<evidence type="ECO:0000256" key="2">
    <source>
        <dbReference type="RuleBase" id="RU003616"/>
    </source>
</evidence>
<dbReference type="Proteomes" id="UP000014760">
    <property type="component" value="Unassembled WGS sequence"/>
</dbReference>
<organism evidence="4">
    <name type="scientific">Capitella teleta</name>
    <name type="common">Polychaete worm</name>
    <dbReference type="NCBI Taxonomy" id="283909"/>
    <lineage>
        <taxon>Eukaryota</taxon>
        <taxon>Metazoa</taxon>
        <taxon>Spiralia</taxon>
        <taxon>Lophotrochozoa</taxon>
        <taxon>Annelida</taxon>
        <taxon>Polychaeta</taxon>
        <taxon>Sedentaria</taxon>
        <taxon>Scolecida</taxon>
        <taxon>Capitellidae</taxon>
        <taxon>Capitella</taxon>
    </lineage>
</organism>
<dbReference type="PROSITE" id="PS01031">
    <property type="entry name" value="SHSP"/>
    <property type="match status" value="1"/>
</dbReference>
<evidence type="ECO:0000313" key="6">
    <source>
        <dbReference type="Proteomes" id="UP000014760"/>
    </source>
</evidence>
<evidence type="ECO:0000259" key="3">
    <source>
        <dbReference type="PROSITE" id="PS01031"/>
    </source>
</evidence>
<reference evidence="4 6" key="2">
    <citation type="journal article" date="2013" name="Nature">
        <title>Insights into bilaterian evolution from three spiralian genomes.</title>
        <authorList>
            <person name="Simakov O."/>
            <person name="Marletaz F."/>
            <person name="Cho S.J."/>
            <person name="Edsinger-Gonzales E."/>
            <person name="Havlak P."/>
            <person name="Hellsten U."/>
            <person name="Kuo D.H."/>
            <person name="Larsson T."/>
            <person name="Lv J."/>
            <person name="Arendt D."/>
            <person name="Savage R."/>
            <person name="Osoegawa K."/>
            <person name="de Jong P."/>
            <person name="Grimwood J."/>
            <person name="Chapman J.A."/>
            <person name="Shapiro H."/>
            <person name="Aerts A."/>
            <person name="Otillar R.P."/>
            <person name="Terry A.Y."/>
            <person name="Boore J.L."/>
            <person name="Grigoriev I.V."/>
            <person name="Lindberg D.R."/>
            <person name="Seaver E.C."/>
            <person name="Weisblat D.A."/>
            <person name="Putnam N.H."/>
            <person name="Rokhsar D.S."/>
        </authorList>
    </citation>
    <scope>NUCLEOTIDE SEQUENCE</scope>
    <source>
        <strain evidence="4 6">I ESC-2004</strain>
    </source>
</reference>
<evidence type="ECO:0000256" key="1">
    <source>
        <dbReference type="PROSITE-ProRule" id="PRU00285"/>
    </source>
</evidence>
<sequence>MASFCRRNGQCEGGFMAQVDPRQIHDMFATVLTSILNAHAQHQHKGDWTRKVLIPSEFTVDEIDISVRGYKLKIIGNRDDDSFQVSINIPDDVNIDALSTKWLEVEHSVIITGPRKDLRSQVDSDHVKAQMEAWMEDAKEFLHEIVSHEEKSEATDSTREKSECHLDDAREVPKENKVTEPAVHRVEMDVRGFLPDEISVVAEGTKVTVTGYHVQQSGETGEDSEEQRMKRTVTFPERADLKKISWNVDRQSQVLEVLAPLM</sequence>
<comment type="similarity">
    <text evidence="1 2">Belongs to the small heat shock protein (HSP20) family.</text>
</comment>
<dbReference type="SUPFAM" id="SSF49764">
    <property type="entry name" value="HSP20-like chaperones"/>
    <property type="match status" value="1"/>
</dbReference>
<evidence type="ECO:0000313" key="5">
    <source>
        <dbReference type="EnsemblMetazoa" id="CapteP224353"/>
    </source>
</evidence>
<name>R7TE46_CAPTE</name>
<dbReference type="EnsemblMetazoa" id="CapteT224353">
    <property type="protein sequence ID" value="CapteP224353"/>
    <property type="gene ID" value="CapteG224353"/>
</dbReference>
<dbReference type="CDD" id="cd00298">
    <property type="entry name" value="ACD_sHsps_p23-like"/>
    <property type="match status" value="1"/>
</dbReference>
<reference evidence="5" key="3">
    <citation type="submission" date="2015-06" db="UniProtKB">
        <authorList>
            <consortium name="EnsemblMetazoa"/>
        </authorList>
    </citation>
    <scope>IDENTIFICATION</scope>
</reference>
<proteinExistence type="inferred from homology"/>
<dbReference type="EMBL" id="KB311222">
    <property type="protein sequence ID" value="ELT89727.1"/>
    <property type="molecule type" value="Genomic_DNA"/>
</dbReference>
<dbReference type="InterPro" id="IPR002068">
    <property type="entry name" value="A-crystallin/Hsp20_dom"/>
</dbReference>
<feature type="domain" description="SHSP" evidence="3">
    <location>
        <begin position="166"/>
        <end position="262"/>
    </location>
</feature>
<accession>R7TE46</accession>
<dbReference type="AlphaFoldDB" id="R7TE46"/>
<dbReference type="Pfam" id="PF00011">
    <property type="entry name" value="HSP20"/>
    <property type="match status" value="1"/>
</dbReference>
<dbReference type="Gene3D" id="2.60.40.790">
    <property type="match status" value="1"/>
</dbReference>
<dbReference type="HOGENOM" id="CLU_1099385_0_0_1"/>